<dbReference type="InterPro" id="IPR052442">
    <property type="entry name" value="Env_Response_Regulator"/>
</dbReference>
<dbReference type="InterPro" id="IPR038336">
    <property type="entry name" value="NET_sf"/>
</dbReference>
<dbReference type="OrthoDB" id="21449at2759"/>
<feature type="region of interest" description="Disordered" evidence="8">
    <location>
        <begin position="323"/>
        <end position="371"/>
    </location>
</feature>
<evidence type="ECO:0000256" key="8">
    <source>
        <dbReference type="SAM" id="MobiDB-lite"/>
    </source>
</evidence>
<evidence type="ECO:0000256" key="6">
    <source>
        <dbReference type="ARBA" id="ARBA00023242"/>
    </source>
</evidence>
<dbReference type="PROSITE" id="PS50014">
    <property type="entry name" value="BROMODOMAIN_2"/>
    <property type="match status" value="1"/>
</dbReference>
<dbReference type="Gene3D" id="1.20.920.10">
    <property type="entry name" value="Bromodomain-like"/>
    <property type="match status" value="1"/>
</dbReference>
<dbReference type="GO" id="GO:0005634">
    <property type="term" value="C:nucleus"/>
    <property type="evidence" value="ECO:0007669"/>
    <property type="project" value="UniProtKB-SubCell"/>
</dbReference>
<comment type="subcellular location">
    <subcellularLocation>
        <location evidence="1">Nucleus</location>
    </subcellularLocation>
</comment>
<dbReference type="PROSITE" id="PS51525">
    <property type="entry name" value="NET"/>
    <property type="match status" value="1"/>
</dbReference>
<feature type="region of interest" description="Disordered" evidence="8">
    <location>
        <begin position="119"/>
        <end position="208"/>
    </location>
</feature>
<dbReference type="Pfam" id="PF00439">
    <property type="entry name" value="Bromodomain"/>
    <property type="match status" value="1"/>
</dbReference>
<evidence type="ECO:0000256" key="2">
    <source>
        <dbReference type="ARBA" id="ARBA00023015"/>
    </source>
</evidence>
<dbReference type="Gene3D" id="1.20.1270.220">
    <property type="match status" value="1"/>
</dbReference>
<dbReference type="SMART" id="SM00297">
    <property type="entry name" value="BROMO"/>
    <property type="match status" value="1"/>
</dbReference>
<dbReference type="PRINTS" id="PR00503">
    <property type="entry name" value="BROMODOMAIN"/>
</dbReference>
<evidence type="ECO:0008006" key="13">
    <source>
        <dbReference type="Google" id="ProtNLM"/>
    </source>
</evidence>
<keyword evidence="6" id="KW-0539">Nucleus</keyword>
<evidence type="ECO:0000313" key="11">
    <source>
        <dbReference type="EMBL" id="GAU29048.1"/>
    </source>
</evidence>
<evidence type="ECO:0000256" key="4">
    <source>
        <dbReference type="ARBA" id="ARBA00023117"/>
    </source>
</evidence>
<dbReference type="PANTHER" id="PTHR46136:SF1">
    <property type="entry name" value="TRANSCRIPTION FACTOR GTE11-RELATED"/>
    <property type="match status" value="1"/>
</dbReference>
<feature type="compositionally biased region" description="Polar residues" evidence="8">
    <location>
        <begin position="119"/>
        <end position="139"/>
    </location>
</feature>
<keyword evidence="5" id="KW-0804">Transcription</keyword>
<evidence type="ECO:0000259" key="10">
    <source>
        <dbReference type="PROSITE" id="PS51525"/>
    </source>
</evidence>
<evidence type="ECO:0000256" key="5">
    <source>
        <dbReference type="ARBA" id="ARBA00023163"/>
    </source>
</evidence>
<proteinExistence type="predicted"/>
<dbReference type="InterPro" id="IPR037377">
    <property type="entry name" value="GTE_bromo"/>
</dbReference>
<feature type="domain" description="NET" evidence="10">
    <location>
        <begin position="396"/>
        <end position="478"/>
    </location>
</feature>
<dbReference type="EMBL" id="DF973386">
    <property type="protein sequence ID" value="GAU29048.1"/>
    <property type="molecule type" value="Genomic_DNA"/>
</dbReference>
<reference evidence="12" key="1">
    <citation type="journal article" date="2017" name="Front. Plant Sci.">
        <title>Climate Clever Clovers: New Paradigm to Reduce the Environmental Footprint of Ruminants by Breeding Low Methanogenic Forages Utilizing Haplotype Variation.</title>
        <authorList>
            <person name="Kaur P."/>
            <person name="Appels R."/>
            <person name="Bayer P.E."/>
            <person name="Keeble-Gagnere G."/>
            <person name="Wang J."/>
            <person name="Hirakawa H."/>
            <person name="Shirasawa K."/>
            <person name="Vercoe P."/>
            <person name="Stefanova K."/>
            <person name="Durmic Z."/>
            <person name="Nichols P."/>
            <person name="Revell C."/>
            <person name="Isobe S.N."/>
            <person name="Edwards D."/>
            <person name="Erskine W."/>
        </authorList>
    </citation>
    <scope>NUCLEOTIDE SEQUENCE [LARGE SCALE GENOMIC DNA]</scope>
    <source>
        <strain evidence="12">cv. Daliak</strain>
    </source>
</reference>
<keyword evidence="12" id="KW-1185">Reference proteome</keyword>
<gene>
    <name evidence="11" type="ORF">TSUD_165670</name>
</gene>
<dbReference type="Pfam" id="PF17035">
    <property type="entry name" value="BET"/>
    <property type="match status" value="1"/>
</dbReference>
<dbReference type="InterPro" id="IPR027353">
    <property type="entry name" value="NET_dom"/>
</dbReference>
<keyword evidence="2" id="KW-0805">Transcription regulation</keyword>
<evidence type="ECO:0000259" key="9">
    <source>
        <dbReference type="PROSITE" id="PS50014"/>
    </source>
</evidence>
<evidence type="ECO:0000256" key="1">
    <source>
        <dbReference type="ARBA" id="ARBA00004123"/>
    </source>
</evidence>
<evidence type="ECO:0000256" key="3">
    <source>
        <dbReference type="ARBA" id="ARBA00023054"/>
    </source>
</evidence>
<dbReference type="AlphaFoldDB" id="A0A2Z6MBG0"/>
<keyword evidence="4 7" id="KW-0103">Bromodomain</keyword>
<evidence type="ECO:0000313" key="12">
    <source>
        <dbReference type="Proteomes" id="UP000242715"/>
    </source>
</evidence>
<dbReference type="InterPro" id="IPR036427">
    <property type="entry name" value="Bromodomain-like_sf"/>
</dbReference>
<dbReference type="PANTHER" id="PTHR46136">
    <property type="entry name" value="TRANSCRIPTION FACTOR GTE8"/>
    <property type="match status" value="1"/>
</dbReference>
<dbReference type="InterPro" id="IPR001487">
    <property type="entry name" value="Bromodomain"/>
</dbReference>
<name>A0A2Z6MBG0_TRISU</name>
<dbReference type="SUPFAM" id="SSF47370">
    <property type="entry name" value="Bromodomain"/>
    <property type="match status" value="1"/>
</dbReference>
<feature type="region of interest" description="Disordered" evidence="8">
    <location>
        <begin position="489"/>
        <end position="597"/>
    </location>
</feature>
<feature type="compositionally biased region" description="Polar residues" evidence="8">
    <location>
        <begin position="584"/>
        <end position="597"/>
    </location>
</feature>
<evidence type="ECO:0000256" key="7">
    <source>
        <dbReference type="PROSITE-ProRule" id="PRU00035"/>
    </source>
</evidence>
<feature type="region of interest" description="Disordered" evidence="8">
    <location>
        <begin position="1"/>
        <end position="39"/>
    </location>
</feature>
<keyword evidence="3" id="KW-0175">Coiled coil</keyword>
<sequence>MAKSRHSGGYCGNAVETGGLSDGSGTSGRMDTEMTVSEDDRVSGRKCVSLNSGRRGAYGVPMQVVPLSKLSSRQRKDLVNRFKSELERVRVFQKKFEMQKRNGVALPFASDSNISCNNGQNGHQIENSRKPSVSGSVSGNAFKPLMDNSRNPSISASVPGNASKPIMETSRKLSKSGSVPGNLKSLDKSHKSRGFNRGSSGKFETPARSSLPGTVNALLMKDCESLLKKLMDHQYGWVFNTPVDVVKWNLPDYFTVIKHPMDLGTIKGKLSKRSYTSPLEFASDVRLTFSNAKTYNPPNNDAHIMADTLSKFFETRWKSIEKKLPREDSPPLPMKTNTREDVKTARPMPPSKKRKIASPPLQPEIIPSPQPEVIPPPAQPEFIVPAQPEVIAPAQPEVITPAKRVMSIQEKQNIGSELESFEGDIPANILDFLKQHSSNGKECEEDELEIDIDDLSDDTLFKLRKLLDDSLMEKQTNKAKVEACEIEILNDSGPSNSSLHAFKDNDPADEEVDICGIDSPVSSHPPVVIEKDPTYQTSKCSSPGSSDSDSSCSSDSESDDEARPDELSKVPENITTGAEMDLKTTATAARTSETNRE</sequence>
<feature type="compositionally biased region" description="Low complexity" evidence="8">
    <location>
        <begin position="538"/>
        <end position="555"/>
    </location>
</feature>
<feature type="domain" description="Bromo" evidence="9">
    <location>
        <begin position="231"/>
        <end position="303"/>
    </location>
</feature>
<organism evidence="11 12">
    <name type="scientific">Trifolium subterraneum</name>
    <name type="common">Subterranean clover</name>
    <dbReference type="NCBI Taxonomy" id="3900"/>
    <lineage>
        <taxon>Eukaryota</taxon>
        <taxon>Viridiplantae</taxon>
        <taxon>Streptophyta</taxon>
        <taxon>Embryophyta</taxon>
        <taxon>Tracheophyta</taxon>
        <taxon>Spermatophyta</taxon>
        <taxon>Magnoliopsida</taxon>
        <taxon>eudicotyledons</taxon>
        <taxon>Gunneridae</taxon>
        <taxon>Pentapetalae</taxon>
        <taxon>rosids</taxon>
        <taxon>fabids</taxon>
        <taxon>Fabales</taxon>
        <taxon>Fabaceae</taxon>
        <taxon>Papilionoideae</taxon>
        <taxon>50 kb inversion clade</taxon>
        <taxon>NPAAA clade</taxon>
        <taxon>Hologalegina</taxon>
        <taxon>IRL clade</taxon>
        <taxon>Trifolieae</taxon>
        <taxon>Trifolium</taxon>
    </lineage>
</organism>
<dbReference type="CDD" id="cd05506">
    <property type="entry name" value="Bromo_plant1"/>
    <property type="match status" value="1"/>
</dbReference>
<accession>A0A2Z6MBG0</accession>
<feature type="compositionally biased region" description="Polar residues" evidence="8">
    <location>
        <begin position="148"/>
        <end position="160"/>
    </location>
</feature>
<feature type="compositionally biased region" description="Pro residues" evidence="8">
    <location>
        <begin position="360"/>
        <end position="371"/>
    </location>
</feature>
<dbReference type="Proteomes" id="UP000242715">
    <property type="component" value="Unassembled WGS sequence"/>
</dbReference>
<protein>
    <recommendedName>
        <fullName evidence="13">Bromo domain-containing protein</fullName>
    </recommendedName>
</protein>